<protein>
    <submittedName>
        <fullName evidence="4">Beta-lactamase</fullName>
    </submittedName>
</protein>
<dbReference type="Proteomes" id="UP000002774">
    <property type="component" value="Chromosome"/>
</dbReference>
<dbReference type="SUPFAM" id="SSF48452">
    <property type="entry name" value="TPR-like"/>
    <property type="match status" value="1"/>
</dbReference>
<dbReference type="SUPFAM" id="SSF56601">
    <property type="entry name" value="beta-lactamase/transpeptidase-like"/>
    <property type="match status" value="1"/>
</dbReference>
<keyword evidence="1" id="KW-0802">TPR repeat</keyword>
<dbReference type="InterPro" id="IPR012338">
    <property type="entry name" value="Beta-lactam/transpept-like"/>
</dbReference>
<name>H1YIZ3_9SPHI</name>
<dbReference type="Gene3D" id="1.25.40.10">
    <property type="entry name" value="Tetratricopeptide repeat domain"/>
    <property type="match status" value="1"/>
</dbReference>
<gene>
    <name evidence="4" type="ORF">Mucpa_3590</name>
</gene>
<evidence type="ECO:0000313" key="4">
    <source>
        <dbReference type="EMBL" id="EHQ27688.1"/>
    </source>
</evidence>
<dbReference type="PANTHER" id="PTHR46825:SF9">
    <property type="entry name" value="BETA-LACTAMASE-RELATED DOMAIN-CONTAINING PROTEIN"/>
    <property type="match status" value="1"/>
</dbReference>
<dbReference type="eggNOG" id="COG0457">
    <property type="taxonomic scope" value="Bacteria"/>
</dbReference>
<dbReference type="InterPro" id="IPR011990">
    <property type="entry name" value="TPR-like_helical_dom_sf"/>
</dbReference>
<dbReference type="AlphaFoldDB" id="H1YIZ3"/>
<dbReference type="STRING" id="714943.Mucpa_3590"/>
<evidence type="ECO:0000259" key="3">
    <source>
        <dbReference type="Pfam" id="PF00144"/>
    </source>
</evidence>
<dbReference type="Gene3D" id="3.40.710.10">
    <property type="entry name" value="DD-peptidase/beta-lactamase superfamily"/>
    <property type="match status" value="1"/>
</dbReference>
<dbReference type="Pfam" id="PF13181">
    <property type="entry name" value="TPR_8"/>
    <property type="match status" value="1"/>
</dbReference>
<evidence type="ECO:0000313" key="5">
    <source>
        <dbReference type="Proteomes" id="UP000002774"/>
    </source>
</evidence>
<dbReference type="Pfam" id="PF00144">
    <property type="entry name" value="Beta-lactamase"/>
    <property type="match status" value="1"/>
</dbReference>
<keyword evidence="5" id="KW-1185">Reference proteome</keyword>
<dbReference type="OrthoDB" id="9793489at2"/>
<evidence type="ECO:0000256" key="2">
    <source>
        <dbReference type="SAM" id="SignalP"/>
    </source>
</evidence>
<feature type="chain" id="PRO_5003559146" evidence="2">
    <location>
        <begin position="24"/>
        <end position="461"/>
    </location>
</feature>
<accession>H1YIZ3</accession>
<feature type="repeat" description="TPR" evidence="1">
    <location>
        <begin position="416"/>
        <end position="449"/>
    </location>
</feature>
<dbReference type="EMBL" id="CM001403">
    <property type="protein sequence ID" value="EHQ27688.1"/>
    <property type="molecule type" value="Genomic_DNA"/>
</dbReference>
<reference evidence="4" key="1">
    <citation type="submission" date="2011-09" db="EMBL/GenBank/DDBJ databases">
        <title>The permanent draft genome of Mucilaginibacter paludis DSM 18603.</title>
        <authorList>
            <consortium name="US DOE Joint Genome Institute (JGI-PGF)"/>
            <person name="Lucas S."/>
            <person name="Han J."/>
            <person name="Lapidus A."/>
            <person name="Bruce D."/>
            <person name="Goodwin L."/>
            <person name="Pitluck S."/>
            <person name="Peters L."/>
            <person name="Kyrpides N."/>
            <person name="Mavromatis K."/>
            <person name="Ivanova N."/>
            <person name="Mikhailova N."/>
            <person name="Held B."/>
            <person name="Detter J.C."/>
            <person name="Tapia R."/>
            <person name="Han C."/>
            <person name="Land M."/>
            <person name="Hauser L."/>
            <person name="Markowitz V."/>
            <person name="Cheng J.-F."/>
            <person name="Hugenholtz P."/>
            <person name="Woyke T."/>
            <person name="Wu D."/>
            <person name="Tindall B."/>
            <person name="Brambilla E."/>
            <person name="Klenk H.-P."/>
            <person name="Eisen J.A."/>
        </authorList>
    </citation>
    <scope>NUCLEOTIDE SEQUENCE [LARGE SCALE GENOMIC DNA]</scope>
    <source>
        <strain evidence="4">DSM 18603</strain>
    </source>
</reference>
<feature type="domain" description="Beta-lactamase-related" evidence="3">
    <location>
        <begin position="45"/>
        <end position="321"/>
    </location>
</feature>
<dbReference type="RefSeq" id="WP_008508226.1">
    <property type="nucleotide sequence ID" value="NZ_CM001403.1"/>
</dbReference>
<dbReference type="InterPro" id="IPR001466">
    <property type="entry name" value="Beta-lactam-related"/>
</dbReference>
<keyword evidence="2" id="KW-0732">Signal</keyword>
<dbReference type="InterPro" id="IPR019734">
    <property type="entry name" value="TPR_rpt"/>
</dbReference>
<evidence type="ECO:0000256" key="1">
    <source>
        <dbReference type="PROSITE-ProRule" id="PRU00339"/>
    </source>
</evidence>
<dbReference type="eggNOG" id="COG1680">
    <property type="taxonomic scope" value="Bacteria"/>
</dbReference>
<dbReference type="PANTHER" id="PTHR46825">
    <property type="entry name" value="D-ALANYL-D-ALANINE-CARBOXYPEPTIDASE/ENDOPEPTIDASE AMPH"/>
    <property type="match status" value="1"/>
</dbReference>
<feature type="signal peptide" evidence="2">
    <location>
        <begin position="1"/>
        <end position="23"/>
    </location>
</feature>
<sequence length="461" mass="51101">MPFINKKNIFFVVLIIAAAQAKAQTKYTAIDALINRSNQLGLFNGNVLIIDQGKEVYRKAIGYTDATRQTLLTDRYRFHIGSIAKEFNATAIMMLKEQGKLAVDDKISKYITGLPAWAQTISIKNLLQYTSGLPELKWKNIQNDAAAMDSLKKIAKLDFEPGTQYTYNNSNTFLQRQIVAKITGMSFTAFVTKKILQPLKMTTALVDPDENTPLMAKSYNNSGVQSPMATSISGWTALTLDDFYKWEQSLEHFRLISPASTGELLTPFAPDRQCGLGGGEMNGNQLAGHTHDGTALNYQALLTANAKIGRTVILMTNNKQNVLYDINGAIQNILDGKPYVQPKKQVITALQDKLDNATGTGLLTDYQQLKIKYPDDYNFDTETALNTVGYALLNKKNYEAAIAIFEYNTTLFPKSGNVFDSLAEAYETKGDKAKALINYKRSVELDPSNDSAKEKIATLGR</sequence>
<organism evidence="4 5">
    <name type="scientific">Mucilaginibacter paludis DSM 18603</name>
    <dbReference type="NCBI Taxonomy" id="714943"/>
    <lineage>
        <taxon>Bacteria</taxon>
        <taxon>Pseudomonadati</taxon>
        <taxon>Bacteroidota</taxon>
        <taxon>Sphingobacteriia</taxon>
        <taxon>Sphingobacteriales</taxon>
        <taxon>Sphingobacteriaceae</taxon>
        <taxon>Mucilaginibacter</taxon>
    </lineage>
</organism>
<dbReference type="HOGENOM" id="CLU_020027_0_2_10"/>
<dbReference type="PROSITE" id="PS50005">
    <property type="entry name" value="TPR"/>
    <property type="match status" value="1"/>
</dbReference>
<dbReference type="SMART" id="SM00028">
    <property type="entry name" value="TPR"/>
    <property type="match status" value="2"/>
</dbReference>
<proteinExistence type="predicted"/>
<dbReference type="InterPro" id="IPR050491">
    <property type="entry name" value="AmpC-like"/>
</dbReference>